<dbReference type="InterPro" id="IPR058240">
    <property type="entry name" value="rSAM_sf"/>
</dbReference>
<dbReference type="PANTHER" id="PTHR43273:SF3">
    <property type="entry name" value="ANAEROBIC SULFATASE-MATURATING ENZYME HOMOLOG ASLB-RELATED"/>
    <property type="match status" value="1"/>
</dbReference>
<dbReference type="SFLD" id="SFLDG01072">
    <property type="entry name" value="dehydrogenase_like"/>
    <property type="match status" value="1"/>
</dbReference>
<dbReference type="InterPro" id="IPR023885">
    <property type="entry name" value="4Fe4S-binding_SPASM_dom"/>
</dbReference>
<comment type="cofactor">
    <cofactor evidence="1">
        <name>[4Fe-4S] cluster</name>
        <dbReference type="ChEBI" id="CHEBI:49883"/>
    </cofactor>
</comment>
<keyword evidence="4" id="KW-0479">Metal-binding</keyword>
<keyword evidence="6" id="KW-0411">Iron-sulfur</keyword>
<dbReference type="PANTHER" id="PTHR43273">
    <property type="entry name" value="ANAEROBIC SULFATASE-MATURATING ENZYME HOMOLOG ASLB-RELATED"/>
    <property type="match status" value="1"/>
</dbReference>
<dbReference type="SFLD" id="SFLDG01384">
    <property type="entry name" value="thioether_bond_formation_requi"/>
    <property type="match status" value="1"/>
</dbReference>
<dbReference type="GO" id="GO:0046872">
    <property type="term" value="F:metal ion binding"/>
    <property type="evidence" value="ECO:0007669"/>
    <property type="project" value="UniProtKB-KW"/>
</dbReference>
<dbReference type="AlphaFoldDB" id="A0A4R1J7C5"/>
<evidence type="ECO:0000256" key="1">
    <source>
        <dbReference type="ARBA" id="ARBA00001966"/>
    </source>
</evidence>
<protein>
    <recommendedName>
        <fullName evidence="8">Radical SAM core domain-containing protein</fullName>
    </recommendedName>
</protein>
<dbReference type="EMBL" id="SMGD01000019">
    <property type="protein sequence ID" value="TCK46349.1"/>
    <property type="molecule type" value="Genomic_DNA"/>
</dbReference>
<evidence type="ECO:0000259" key="8">
    <source>
        <dbReference type="PROSITE" id="PS51918"/>
    </source>
</evidence>
<evidence type="ECO:0000313" key="9">
    <source>
        <dbReference type="EMBL" id="TCK46349.1"/>
    </source>
</evidence>
<dbReference type="CDD" id="cd01335">
    <property type="entry name" value="Radical_SAM"/>
    <property type="match status" value="1"/>
</dbReference>
<keyword evidence="3" id="KW-0949">S-adenosyl-L-methionine</keyword>
<dbReference type="SFLD" id="SFLDG01386">
    <property type="entry name" value="main_SPASM_domain-containing"/>
    <property type="match status" value="1"/>
</dbReference>
<dbReference type="SFLD" id="SFLDG01067">
    <property type="entry name" value="SPASM/twitch_domain_containing"/>
    <property type="match status" value="1"/>
</dbReference>
<keyword evidence="5" id="KW-0408">Iron</keyword>
<dbReference type="Proteomes" id="UP000295565">
    <property type="component" value="Unassembled WGS sequence"/>
</dbReference>
<dbReference type="InterPro" id="IPR023867">
    <property type="entry name" value="Sulphatase_maturase_rSAM"/>
</dbReference>
<dbReference type="InterPro" id="IPR007197">
    <property type="entry name" value="rSAM"/>
</dbReference>
<dbReference type="SFLD" id="SFLDF00285">
    <property type="entry name" value="anaerobic_Ser-type_sulfatase-m"/>
    <property type="match status" value="1"/>
</dbReference>
<reference evidence="9 10" key="1">
    <citation type="submission" date="2019-03" db="EMBL/GenBank/DDBJ databases">
        <title>Genomic Encyclopedia of Type Strains, Phase IV (KMG-IV): sequencing the most valuable type-strain genomes for metagenomic binning, comparative biology and taxonomic classification.</title>
        <authorList>
            <person name="Goeker M."/>
        </authorList>
    </citation>
    <scope>NUCLEOTIDE SEQUENCE [LARGE SCALE GENOMIC DNA]</scope>
    <source>
        <strain evidence="9 10">DSM 18577</strain>
    </source>
</reference>
<dbReference type="SFLD" id="SFLDS00029">
    <property type="entry name" value="Radical_SAM"/>
    <property type="match status" value="1"/>
</dbReference>
<dbReference type="NCBIfam" id="TIGR04085">
    <property type="entry name" value="rSAM_more_4Fe4S"/>
    <property type="match status" value="1"/>
</dbReference>
<dbReference type="Pfam" id="PF13186">
    <property type="entry name" value="SPASM"/>
    <property type="match status" value="1"/>
</dbReference>
<comment type="similarity">
    <text evidence="7">Belongs to the radical SAM superfamily. Anaerobic sulfatase-maturating enzyme family.</text>
</comment>
<accession>A0A4R1J7C5</accession>
<evidence type="ECO:0000313" key="10">
    <source>
        <dbReference type="Proteomes" id="UP000295565"/>
    </source>
</evidence>
<dbReference type="Pfam" id="PF04055">
    <property type="entry name" value="Radical_SAM"/>
    <property type="match status" value="1"/>
</dbReference>
<evidence type="ECO:0000256" key="6">
    <source>
        <dbReference type="ARBA" id="ARBA00023014"/>
    </source>
</evidence>
<dbReference type="PROSITE" id="PS51918">
    <property type="entry name" value="RADICAL_SAM"/>
    <property type="match status" value="1"/>
</dbReference>
<dbReference type="SUPFAM" id="SSF102114">
    <property type="entry name" value="Radical SAM enzymes"/>
    <property type="match status" value="1"/>
</dbReference>
<evidence type="ECO:0000256" key="4">
    <source>
        <dbReference type="ARBA" id="ARBA00022723"/>
    </source>
</evidence>
<name>A0A4R1J7C5_9GAMM</name>
<dbReference type="CDD" id="cd21120">
    <property type="entry name" value="SPASM_anSME"/>
    <property type="match status" value="1"/>
</dbReference>
<sequence length="411" mass="47842">MKEIKNFQMIAKPSGSVCNIDCEYCFYLEKEKLYPERKSHWKMDEKTLESYVRQQIESQKANIVDFIWQGGEPTLLGIEFYQKALALQEQYRGSKKVQNFFQTNATRIDEEWAKFLKEHEFLVGVSIDGDRISNDTYRHTRSGKSTFDQVLKGLEWLKKYKVEFNTLTVVNAENVRRPMDVYNFLKRIGSRYMQFIPLVERRANEPDENGLTLIQPTFEGQCEVTQWSVPAKAYGKFLNTIFDYWVQHDFGRVFVMNFEQTMAQMIGRPGACIFSKTCGGDLTVEANGDVYSCDHFVYPEHQLGNINDDELSDLVNSSQNILFGENKLSNISCDCVDCEVRQACHGGCPKHRFELSSDGRPNRNYFCDGYKTYFTHTIPRMVGIFELMKERATPKQVKVAMKQRFYRQQGL</sequence>
<dbReference type="Gene3D" id="3.20.20.70">
    <property type="entry name" value="Aldolase class I"/>
    <property type="match status" value="1"/>
</dbReference>
<evidence type="ECO:0000256" key="2">
    <source>
        <dbReference type="ARBA" id="ARBA00022485"/>
    </source>
</evidence>
<keyword evidence="2" id="KW-0004">4Fe-4S</keyword>
<dbReference type="NCBIfam" id="TIGR03942">
    <property type="entry name" value="sulfatase_rSAM"/>
    <property type="match status" value="1"/>
</dbReference>
<dbReference type="InterPro" id="IPR034491">
    <property type="entry name" value="Anaerob_Ser_sulfatase-maturase"/>
</dbReference>
<gene>
    <name evidence="9" type="ORF">EV690_3625</name>
</gene>
<proteinExistence type="inferred from homology"/>
<feature type="domain" description="Radical SAM core" evidence="8">
    <location>
        <begin position="1"/>
        <end position="247"/>
    </location>
</feature>
<comment type="caution">
    <text evidence="9">The sequence shown here is derived from an EMBL/GenBank/DDBJ whole genome shotgun (WGS) entry which is preliminary data.</text>
</comment>
<dbReference type="GO" id="GO:0051539">
    <property type="term" value="F:4 iron, 4 sulfur cluster binding"/>
    <property type="evidence" value="ECO:0007669"/>
    <property type="project" value="UniProtKB-KW"/>
</dbReference>
<dbReference type="GO" id="GO:0016491">
    <property type="term" value="F:oxidoreductase activity"/>
    <property type="evidence" value="ECO:0007669"/>
    <property type="project" value="InterPro"/>
</dbReference>
<dbReference type="InterPro" id="IPR013785">
    <property type="entry name" value="Aldolase_TIM"/>
</dbReference>
<organism evidence="9 10">
    <name type="scientific">Celerinatantimonas diazotrophica</name>
    <dbReference type="NCBI Taxonomy" id="412034"/>
    <lineage>
        <taxon>Bacteria</taxon>
        <taxon>Pseudomonadati</taxon>
        <taxon>Pseudomonadota</taxon>
        <taxon>Gammaproteobacteria</taxon>
        <taxon>Celerinatantimonadaceae</taxon>
        <taxon>Celerinatantimonas</taxon>
    </lineage>
</organism>
<evidence type="ECO:0000256" key="7">
    <source>
        <dbReference type="ARBA" id="ARBA00023601"/>
    </source>
</evidence>
<dbReference type="InterPro" id="IPR047207">
    <property type="entry name" value="SPASM_anSME"/>
</dbReference>
<evidence type="ECO:0000256" key="3">
    <source>
        <dbReference type="ARBA" id="ARBA00022691"/>
    </source>
</evidence>
<keyword evidence="10" id="KW-1185">Reference proteome</keyword>
<evidence type="ECO:0000256" key="5">
    <source>
        <dbReference type="ARBA" id="ARBA00023004"/>
    </source>
</evidence>